<dbReference type="Gene3D" id="3.20.20.80">
    <property type="entry name" value="Glycosidases"/>
    <property type="match status" value="1"/>
</dbReference>
<dbReference type="InterPro" id="IPR017853">
    <property type="entry name" value="GH"/>
</dbReference>
<dbReference type="RefSeq" id="WP_086323853.1">
    <property type="nucleotide sequence ID" value="NZ_NGKW01000008.1"/>
</dbReference>
<comment type="caution">
    <text evidence="2">The sequence shown here is derived from an EMBL/GenBank/DDBJ whole genome shotgun (WGS) entry which is preliminary data.</text>
</comment>
<dbReference type="AlphaFoldDB" id="A0A2C9X280"/>
<reference evidence="2 3" key="1">
    <citation type="submission" date="2017-05" db="EMBL/GenBank/DDBJ databases">
        <title>The Genome Sequence of Enterococcus faecium 7H8_DIV0219.</title>
        <authorList>
            <consortium name="The Broad Institute Genomics Platform"/>
            <consortium name="The Broad Institute Genomic Center for Infectious Diseases"/>
            <person name="Earl A."/>
            <person name="Manson A."/>
            <person name="Schwartman J."/>
            <person name="Gilmore M."/>
            <person name="Abouelleil A."/>
            <person name="Cao P."/>
            <person name="Chapman S."/>
            <person name="Cusick C."/>
            <person name="Shea T."/>
            <person name="Young S."/>
            <person name="Neafsey D."/>
            <person name="Nusbaum C."/>
            <person name="Birren B."/>
        </authorList>
    </citation>
    <scope>NUCLEOTIDE SEQUENCE [LARGE SCALE GENOMIC DNA]</scope>
    <source>
        <strain evidence="2 3">7H8_DIV0219</strain>
    </source>
</reference>
<gene>
    <name evidence="2" type="ORF">A5810_002828</name>
</gene>
<dbReference type="GO" id="GO:0003796">
    <property type="term" value="F:lysozyme activity"/>
    <property type="evidence" value="ECO:0007669"/>
    <property type="project" value="InterPro"/>
</dbReference>
<comment type="similarity">
    <text evidence="1">Belongs to the glycosyl hydrolase 25 family.</text>
</comment>
<protein>
    <recommendedName>
        <fullName evidence="4">Glycosyl hydrolase family 25</fullName>
    </recommendedName>
</protein>
<evidence type="ECO:0000256" key="1">
    <source>
        <dbReference type="ARBA" id="ARBA00010646"/>
    </source>
</evidence>
<sequence length="345" mass="38537">MTLKVVDLSNNNGSKNIKDYPADAYMFKATEGCNFVDRYCDPFVQQAIKAGKPFGVYHFIDGSNWQTQTDFFIQNVQGYIGKGILVLDYEMYGRQGTDILKQMLDRIQQKTGIKGLVYTSASVLFEEDFSAIVKADYGLWVAAYQSKFPALKHWSNAAMWQYTSTPYDQNTFYGDQNTWKAYATSGKCQTSSDQAKVESVQVQQSKPQTPSDHDKAVAASKVVHQGNAYGKLERFKFVGNSKVNIAGWLVPDKPDGPIGKYAEVLIMEHGTNKELTRVASQGIKRPDVKKNYGYKGGDALGMDVTVDLSWVKKGTKIDVILRRCNQANGEGAVNDVRIKDIYLTL</sequence>
<evidence type="ECO:0008006" key="4">
    <source>
        <dbReference type="Google" id="ProtNLM"/>
    </source>
</evidence>
<dbReference type="SUPFAM" id="SSF51445">
    <property type="entry name" value="(Trans)glycosidases"/>
    <property type="match status" value="1"/>
</dbReference>
<dbReference type="Proteomes" id="UP000194885">
    <property type="component" value="Unassembled WGS sequence"/>
</dbReference>
<dbReference type="PANTHER" id="PTHR34135">
    <property type="entry name" value="LYSOZYME"/>
    <property type="match status" value="1"/>
</dbReference>
<dbReference type="Pfam" id="PF01183">
    <property type="entry name" value="Glyco_hydro_25"/>
    <property type="match status" value="1"/>
</dbReference>
<dbReference type="GO" id="GO:0009253">
    <property type="term" value="P:peptidoglycan catabolic process"/>
    <property type="evidence" value="ECO:0007669"/>
    <property type="project" value="InterPro"/>
</dbReference>
<dbReference type="PANTHER" id="PTHR34135:SF2">
    <property type="entry name" value="LYSOZYME"/>
    <property type="match status" value="1"/>
</dbReference>
<name>A0A2C9X280_ENTFC</name>
<dbReference type="InterPro" id="IPR002053">
    <property type="entry name" value="Glyco_hydro_25"/>
</dbReference>
<accession>A0A2C9X280</accession>
<dbReference type="GO" id="GO:0016052">
    <property type="term" value="P:carbohydrate catabolic process"/>
    <property type="evidence" value="ECO:0007669"/>
    <property type="project" value="TreeGrafter"/>
</dbReference>
<dbReference type="GO" id="GO:0016998">
    <property type="term" value="P:cell wall macromolecule catabolic process"/>
    <property type="evidence" value="ECO:0007669"/>
    <property type="project" value="InterPro"/>
</dbReference>
<dbReference type="PROSITE" id="PS51904">
    <property type="entry name" value="GLYCOSYL_HYDROL_F25_2"/>
    <property type="match status" value="1"/>
</dbReference>
<dbReference type="EMBL" id="NGKW01000008">
    <property type="protein sequence ID" value="OTN87511.1"/>
    <property type="molecule type" value="Genomic_DNA"/>
</dbReference>
<evidence type="ECO:0000313" key="3">
    <source>
        <dbReference type="Proteomes" id="UP000194885"/>
    </source>
</evidence>
<evidence type="ECO:0000313" key="2">
    <source>
        <dbReference type="EMBL" id="OTN87511.1"/>
    </source>
</evidence>
<proteinExistence type="inferred from homology"/>
<organism evidence="2 3">
    <name type="scientific">Enterococcus faecium</name>
    <name type="common">Streptococcus faecium</name>
    <dbReference type="NCBI Taxonomy" id="1352"/>
    <lineage>
        <taxon>Bacteria</taxon>
        <taxon>Bacillati</taxon>
        <taxon>Bacillota</taxon>
        <taxon>Bacilli</taxon>
        <taxon>Lactobacillales</taxon>
        <taxon>Enterococcaceae</taxon>
        <taxon>Enterococcus</taxon>
    </lineage>
</organism>